<dbReference type="EMBL" id="UGQT01000001">
    <property type="protein sequence ID" value="STZ62567.1"/>
    <property type="molecule type" value="Genomic_DNA"/>
</dbReference>
<proteinExistence type="predicted"/>
<keyword evidence="8" id="KW-1185">Reference proteome</keyword>
<evidence type="ECO:0000313" key="7">
    <source>
        <dbReference type="EMBL" id="STZ62567.1"/>
    </source>
</evidence>
<evidence type="ECO:0000256" key="4">
    <source>
        <dbReference type="ARBA" id="ARBA00023136"/>
    </source>
</evidence>
<dbReference type="InterPro" id="IPR049453">
    <property type="entry name" value="Memb_transporter_dom"/>
</dbReference>
<gene>
    <name evidence="7" type="primary">yccS</name>
    <name evidence="7" type="ORF">NCTC10821_06136</name>
</gene>
<comment type="subcellular location">
    <subcellularLocation>
        <location evidence="1">Membrane</location>
        <topology evidence="1">Multi-pass membrane protein</topology>
    </subcellularLocation>
</comment>
<feature type="transmembrane region" description="Helical" evidence="5">
    <location>
        <begin position="328"/>
        <end position="353"/>
    </location>
</feature>
<dbReference type="Pfam" id="PF13515">
    <property type="entry name" value="FUSC_2"/>
    <property type="match status" value="1"/>
</dbReference>
<feature type="transmembrane region" description="Helical" evidence="5">
    <location>
        <begin position="373"/>
        <end position="394"/>
    </location>
</feature>
<evidence type="ECO:0000259" key="6">
    <source>
        <dbReference type="Pfam" id="PF13515"/>
    </source>
</evidence>
<evidence type="ECO:0000256" key="5">
    <source>
        <dbReference type="SAM" id="Phobius"/>
    </source>
</evidence>
<evidence type="ECO:0000256" key="3">
    <source>
        <dbReference type="ARBA" id="ARBA00022989"/>
    </source>
</evidence>
<dbReference type="AlphaFoldDB" id="A0A378TQT6"/>
<feature type="transmembrane region" description="Helical" evidence="5">
    <location>
        <begin position="65"/>
        <end position="92"/>
    </location>
</feature>
<keyword evidence="3 5" id="KW-1133">Transmembrane helix</keyword>
<sequence length="642" mass="65478">MTFMKPASPYVGEVTRSLLGALLVIAVALLWGQPVGAMAAGGGAAIAGAAALQDNPRRLRSAVTVTATAGAAVLLGTTASAHGLLTALVVLLWSVGAGLVWAVSANTGLVAAALGALLVCCAREPVSAPDAVIATLLAVGGGLTQVALVAAWPRQQWRVQRDALAAAYRSVAAGARALTTDPAATFDVAPLLALREAHTLTEEQARRRPPAVRGLFGLPERVAMTITAIQTASADPATRVVLTASAEALDGIADGSRAAAEAGLTALDTAVDGVGAAAVLPARRLQTLVHEAATLRFGGSTGPLATLASARKSLHNEMSWNSPVLRHAVRLGAAAGLGAAAVALTGMAQGYWVALTVLLVVRPETAHTYTRCVVRVAALVGGVVVATGVSALWHPAGLVSAVLAVACVGVAYAVSGIGSVAVTGAVAAATVFLADIATAAPTDALGERALAAVLGGALAISGHVLLPDRSLVRLHQRAGELLKAEIDYAATVIRGLVHPMPDAEATLSASWERTVRARSAFEAATGSGRADVAAVRRWLTTYRAGINAVTASCAVLERHVPASRTQTLDRRFVVAVDDFVDALRGETPRAGQAWTLDATHLVSTEQQVRESAAHLDKTHVAQRVLVGEIETITRHLMAVADA</sequence>
<name>A0A378TQT6_9MYCO</name>
<feature type="transmembrane region" description="Helical" evidence="5">
    <location>
        <begin position="99"/>
        <end position="119"/>
    </location>
</feature>
<evidence type="ECO:0000256" key="2">
    <source>
        <dbReference type="ARBA" id="ARBA00022692"/>
    </source>
</evidence>
<feature type="transmembrane region" description="Helical" evidence="5">
    <location>
        <begin position="131"/>
        <end position="152"/>
    </location>
</feature>
<reference evidence="7 8" key="1">
    <citation type="submission" date="2018-06" db="EMBL/GenBank/DDBJ databases">
        <authorList>
            <consortium name="Pathogen Informatics"/>
            <person name="Doyle S."/>
        </authorList>
    </citation>
    <scope>NUCLEOTIDE SEQUENCE [LARGE SCALE GENOMIC DNA]</scope>
    <source>
        <strain evidence="7 8">NCTC10821</strain>
    </source>
</reference>
<feature type="domain" description="Integral membrane bound transporter" evidence="6">
    <location>
        <begin position="339"/>
        <end position="460"/>
    </location>
</feature>
<protein>
    <submittedName>
        <fullName evidence="7">Membrane protein-like protein</fullName>
    </submittedName>
</protein>
<evidence type="ECO:0000256" key="1">
    <source>
        <dbReference type="ARBA" id="ARBA00004141"/>
    </source>
</evidence>
<keyword evidence="2 5" id="KW-0812">Transmembrane</keyword>
<dbReference type="Proteomes" id="UP000254978">
    <property type="component" value="Unassembled WGS sequence"/>
</dbReference>
<organism evidence="7 8">
    <name type="scientific">Mycolicibacterium tokaiense</name>
    <dbReference type="NCBI Taxonomy" id="39695"/>
    <lineage>
        <taxon>Bacteria</taxon>
        <taxon>Bacillati</taxon>
        <taxon>Actinomycetota</taxon>
        <taxon>Actinomycetes</taxon>
        <taxon>Mycobacteriales</taxon>
        <taxon>Mycobacteriaceae</taxon>
        <taxon>Mycolicibacterium</taxon>
    </lineage>
</organism>
<feature type="transmembrane region" description="Helical" evidence="5">
    <location>
        <begin position="401"/>
        <end position="429"/>
    </location>
</feature>
<accession>A0A378TQT6</accession>
<feature type="transmembrane region" description="Helical" evidence="5">
    <location>
        <begin position="449"/>
        <end position="466"/>
    </location>
</feature>
<keyword evidence="4 5" id="KW-0472">Membrane</keyword>
<dbReference type="GO" id="GO:0016020">
    <property type="term" value="C:membrane"/>
    <property type="evidence" value="ECO:0007669"/>
    <property type="project" value="UniProtKB-SubCell"/>
</dbReference>
<evidence type="ECO:0000313" key="8">
    <source>
        <dbReference type="Proteomes" id="UP000254978"/>
    </source>
</evidence>